<evidence type="ECO:0000313" key="4">
    <source>
        <dbReference type="Proteomes" id="UP000196402"/>
    </source>
</evidence>
<keyword evidence="2" id="KW-1133">Transmembrane helix</keyword>
<feature type="compositionally biased region" description="Basic residues" evidence="1">
    <location>
        <begin position="258"/>
        <end position="269"/>
    </location>
</feature>
<dbReference type="EMBL" id="LT615246">
    <property type="protein sequence ID" value="SCO67107.1"/>
    <property type="molecule type" value="Genomic_DNA"/>
</dbReference>
<evidence type="ECO:0000313" key="3">
    <source>
        <dbReference type="EMBL" id="SCO67107.1"/>
    </source>
</evidence>
<reference evidence="3 4" key="1">
    <citation type="submission" date="2016-07" db="EMBL/GenBank/DDBJ databases">
        <authorList>
            <consortium name="Pathogen Informatics"/>
        </authorList>
    </citation>
    <scope>NUCLEOTIDE SEQUENCE [LARGE SCALE GENOMIC DNA]</scope>
</reference>
<keyword evidence="2" id="KW-0472">Membrane</keyword>
<organism evidence="3 4">
    <name type="scientific">Plasmodium vivax</name>
    <name type="common">malaria parasite P. vivax</name>
    <dbReference type="NCBI Taxonomy" id="5855"/>
    <lineage>
        <taxon>Eukaryota</taxon>
        <taxon>Sar</taxon>
        <taxon>Alveolata</taxon>
        <taxon>Apicomplexa</taxon>
        <taxon>Aconoidasida</taxon>
        <taxon>Haemosporida</taxon>
        <taxon>Plasmodiidae</taxon>
        <taxon>Plasmodium</taxon>
        <taxon>Plasmodium (Plasmodium)</taxon>
    </lineage>
</organism>
<dbReference type="VEuPathDB" id="PlasmoDB:PVW1_080044800"/>
<feature type="transmembrane region" description="Helical" evidence="2">
    <location>
        <begin position="195"/>
        <end position="217"/>
    </location>
</feature>
<dbReference type="VEuPathDB" id="PlasmoDB:PVP01_0839100"/>
<dbReference type="AlphaFoldDB" id="A0A1G4GX12"/>
<feature type="region of interest" description="Disordered" evidence="1">
    <location>
        <begin position="250"/>
        <end position="269"/>
    </location>
</feature>
<proteinExistence type="predicted"/>
<evidence type="ECO:0000256" key="1">
    <source>
        <dbReference type="SAM" id="MobiDB-lite"/>
    </source>
</evidence>
<name>A0A1G4GX12_PLAVI</name>
<evidence type="ECO:0000256" key="2">
    <source>
        <dbReference type="SAM" id="Phobius"/>
    </source>
</evidence>
<sequence>MNDYFDLIKATNDPILRYIALHLIDNYETSKQYFSKSGKRNHNTACELLNRWLDQKKSFFTHVGKCTENVKSWEEYITPIWNKLIHNKKEKWCQRVEYYSDTLSIPQKLLPAICYKHVPESYNCTQPLYPNRRITNSTCTNIREYCSKCEVKKLFKPLEPIFQANARKKCPIIDTTDNLPSPQEQIYCEECSSSIYTTALSVCVSFFGTLFILLFLYKFTPLGSKLSNGGRKKKKLQQKFIEEVTDAEFGRSRNNNPRSRKRGSRLHYQ</sequence>
<protein>
    <submittedName>
        <fullName evidence="3">VIR protein</fullName>
    </submittedName>
</protein>
<gene>
    <name evidence="3" type="ORF">PVT01_080044100</name>
</gene>
<dbReference type="Proteomes" id="UP000196402">
    <property type="component" value="Chromosome 8"/>
</dbReference>
<keyword evidence="2" id="KW-0812">Transmembrane</keyword>
<accession>A0A1G4GX12</accession>